<evidence type="ECO:0000313" key="4">
    <source>
        <dbReference type="Proteomes" id="UP001178507"/>
    </source>
</evidence>
<keyword evidence="2" id="KW-0812">Transmembrane</keyword>
<keyword evidence="4" id="KW-1185">Reference proteome</keyword>
<evidence type="ECO:0008006" key="5">
    <source>
        <dbReference type="Google" id="ProtNLM"/>
    </source>
</evidence>
<feature type="transmembrane region" description="Helical" evidence="2">
    <location>
        <begin position="212"/>
        <end position="236"/>
    </location>
</feature>
<feature type="compositionally biased region" description="Basic and acidic residues" evidence="1">
    <location>
        <begin position="55"/>
        <end position="71"/>
    </location>
</feature>
<evidence type="ECO:0000313" key="3">
    <source>
        <dbReference type="EMBL" id="CAJ1377832.1"/>
    </source>
</evidence>
<keyword evidence="2" id="KW-1133">Transmembrane helix</keyword>
<feature type="compositionally biased region" description="Pro residues" evidence="1">
    <location>
        <begin position="11"/>
        <end position="21"/>
    </location>
</feature>
<dbReference type="EMBL" id="CAUJNA010000493">
    <property type="protein sequence ID" value="CAJ1377832.1"/>
    <property type="molecule type" value="Genomic_DNA"/>
</dbReference>
<evidence type="ECO:0000256" key="2">
    <source>
        <dbReference type="SAM" id="Phobius"/>
    </source>
</evidence>
<accession>A0AA36HYS5</accession>
<feature type="region of interest" description="Disordered" evidence="1">
    <location>
        <begin position="1"/>
        <end position="100"/>
    </location>
</feature>
<reference evidence="3" key="1">
    <citation type="submission" date="2023-08" db="EMBL/GenBank/DDBJ databases">
        <authorList>
            <person name="Chen Y."/>
            <person name="Shah S."/>
            <person name="Dougan E. K."/>
            <person name="Thang M."/>
            <person name="Chan C."/>
        </authorList>
    </citation>
    <scope>NUCLEOTIDE SEQUENCE</scope>
</reference>
<evidence type="ECO:0000256" key="1">
    <source>
        <dbReference type="SAM" id="MobiDB-lite"/>
    </source>
</evidence>
<organism evidence="3 4">
    <name type="scientific">Effrenium voratum</name>
    <dbReference type="NCBI Taxonomy" id="2562239"/>
    <lineage>
        <taxon>Eukaryota</taxon>
        <taxon>Sar</taxon>
        <taxon>Alveolata</taxon>
        <taxon>Dinophyceae</taxon>
        <taxon>Suessiales</taxon>
        <taxon>Symbiodiniaceae</taxon>
        <taxon>Effrenium</taxon>
    </lineage>
</organism>
<feature type="compositionally biased region" description="Low complexity" evidence="1">
    <location>
        <begin position="1"/>
        <end position="10"/>
    </location>
</feature>
<dbReference type="AlphaFoldDB" id="A0AA36HYS5"/>
<dbReference type="Proteomes" id="UP001178507">
    <property type="component" value="Unassembled WGS sequence"/>
</dbReference>
<comment type="caution">
    <text evidence="3">The sequence shown here is derived from an EMBL/GenBank/DDBJ whole genome shotgun (WGS) entry which is preliminary data.</text>
</comment>
<sequence length="364" mass="39247">MGEEASASTPAEPPVEPPAAPPTVETDEAPERPGAVKPEDPEVPSPPDEPLAPHAEPEAKAREVLVGRDELDLVAAGKDADRKAREEEEAKMSRLGRWRAQSSRHLGEAKAAAQTRCDRVLDAIERWLTDMETARNRRAFQQELRRGPILEGAMPEPSLLETLLGPSTATQQQWKGQRFEDDEVLLAFTRAQPVSLTQALLSGQWRQLLPRVLCYLSLAVLVGGAIFCLLAVIALAPTRTLAFAPSGAILSSGGFEFAAAARTAQRRALWDLPSLSFQELRQVEQVLFESRGLHALNVASCAKAEDGSVQLKSATSALRVAPDGRGFLQLPKAAEVFLEEMEQLRSLPGAGHALGAVLASEVLA</sequence>
<feature type="compositionally biased region" description="Basic and acidic residues" evidence="1">
    <location>
        <begin position="78"/>
        <end position="92"/>
    </location>
</feature>
<proteinExistence type="predicted"/>
<protein>
    <recommendedName>
        <fullName evidence="5">Transmembrane protein</fullName>
    </recommendedName>
</protein>
<gene>
    <name evidence="3" type="ORF">EVOR1521_LOCUS6536</name>
</gene>
<keyword evidence="2" id="KW-0472">Membrane</keyword>
<name>A0AA36HYS5_9DINO</name>